<dbReference type="EC" id="4.2.3.-" evidence="6"/>
<comment type="cofactor">
    <cofactor evidence="1 6">
        <name>Mg(2+)</name>
        <dbReference type="ChEBI" id="CHEBI:18420"/>
    </cofactor>
</comment>
<evidence type="ECO:0000256" key="6">
    <source>
        <dbReference type="RuleBase" id="RU366034"/>
    </source>
</evidence>
<organism evidence="7 8">
    <name type="scientific">Mycena chlorophos</name>
    <name type="common">Agaric fungus</name>
    <name type="synonym">Agaricus chlorophos</name>
    <dbReference type="NCBI Taxonomy" id="658473"/>
    <lineage>
        <taxon>Eukaryota</taxon>
        <taxon>Fungi</taxon>
        <taxon>Dikarya</taxon>
        <taxon>Basidiomycota</taxon>
        <taxon>Agaricomycotina</taxon>
        <taxon>Agaricomycetes</taxon>
        <taxon>Agaricomycetidae</taxon>
        <taxon>Agaricales</taxon>
        <taxon>Marasmiineae</taxon>
        <taxon>Mycenaceae</taxon>
        <taxon>Mycena</taxon>
    </lineage>
</organism>
<dbReference type="PANTHER" id="PTHR35201:SF4">
    <property type="entry name" value="BETA-PINACENE SYNTHASE-RELATED"/>
    <property type="match status" value="1"/>
</dbReference>
<keyword evidence="5 6" id="KW-0456">Lyase</keyword>
<comment type="similarity">
    <text evidence="2 6">Belongs to the terpene synthase family.</text>
</comment>
<dbReference type="Gene3D" id="1.10.600.10">
    <property type="entry name" value="Farnesyl Diphosphate Synthase"/>
    <property type="match status" value="1"/>
</dbReference>
<sequence>MPSAASSHKNGAANTRYFHPELSRHLTSAIPPYWHRLLILRLTIRNVELFATFSMFLEYLIFQPQDCSDKMDAEGVQQWVNIIMDAFQTPNLPRPGDEPIIGEIICSFWSNAMTVISPNAQIRFIKEFEIFLKAVVEQAQERESVVIVSDVDAYMKLRRNTLGAKPAFALLEMNINVPDTLYDHPLLVNLRNLAVDMILLANDLYSFNVEQSKGDDHNIITHLVLHGHLTVQDAINHVAMKHSHLAKEFLEVAHAIPEFDTPEPEEMVRRLVDGLGNWIQANECWSFETWRYFQDDGLRVQKERSVSLLPRNTTLPPIIQVSM</sequence>
<dbReference type="Pfam" id="PF19086">
    <property type="entry name" value="Terpene_syn_C_2"/>
    <property type="match status" value="1"/>
</dbReference>
<keyword evidence="4 6" id="KW-0460">Magnesium</keyword>
<reference evidence="7" key="1">
    <citation type="submission" date="2014-09" db="EMBL/GenBank/DDBJ databases">
        <title>Genome sequence of the luminous mushroom Mycena chlorophos for searching fungal bioluminescence genes.</title>
        <authorList>
            <person name="Tanaka Y."/>
            <person name="Kasuga D."/>
            <person name="Oba Y."/>
            <person name="Hase S."/>
            <person name="Sato K."/>
            <person name="Oba Y."/>
            <person name="Sakakibara Y."/>
        </authorList>
    </citation>
    <scope>NUCLEOTIDE SEQUENCE</scope>
</reference>
<gene>
    <name evidence="7" type="ORF">MCHLO_13355</name>
</gene>
<evidence type="ECO:0000256" key="3">
    <source>
        <dbReference type="ARBA" id="ARBA00022723"/>
    </source>
</evidence>
<accession>A0ABQ0M1N8</accession>
<proteinExistence type="inferred from homology"/>
<dbReference type="PANTHER" id="PTHR35201">
    <property type="entry name" value="TERPENE SYNTHASE"/>
    <property type="match status" value="1"/>
</dbReference>
<evidence type="ECO:0000256" key="4">
    <source>
        <dbReference type="ARBA" id="ARBA00022842"/>
    </source>
</evidence>
<evidence type="ECO:0000256" key="5">
    <source>
        <dbReference type="ARBA" id="ARBA00023239"/>
    </source>
</evidence>
<dbReference type="EMBL" id="DF849332">
    <property type="protein sequence ID" value="GAT56737.1"/>
    <property type="molecule type" value="Genomic_DNA"/>
</dbReference>
<dbReference type="InterPro" id="IPR034686">
    <property type="entry name" value="Terpene_cyclase-like_2"/>
</dbReference>
<dbReference type="InterPro" id="IPR008949">
    <property type="entry name" value="Isoprenoid_synthase_dom_sf"/>
</dbReference>
<dbReference type="Proteomes" id="UP000815677">
    <property type="component" value="Unassembled WGS sequence"/>
</dbReference>
<evidence type="ECO:0000256" key="1">
    <source>
        <dbReference type="ARBA" id="ARBA00001946"/>
    </source>
</evidence>
<evidence type="ECO:0000256" key="2">
    <source>
        <dbReference type="ARBA" id="ARBA00006333"/>
    </source>
</evidence>
<name>A0ABQ0M1N8_MYCCL</name>
<protein>
    <recommendedName>
        <fullName evidence="6">Terpene synthase</fullName>
        <ecNumber evidence="6">4.2.3.-</ecNumber>
    </recommendedName>
</protein>
<dbReference type="SUPFAM" id="SSF48576">
    <property type="entry name" value="Terpenoid synthases"/>
    <property type="match status" value="1"/>
</dbReference>
<evidence type="ECO:0000313" key="7">
    <source>
        <dbReference type="EMBL" id="GAT56737.1"/>
    </source>
</evidence>
<evidence type="ECO:0000313" key="8">
    <source>
        <dbReference type="Proteomes" id="UP000815677"/>
    </source>
</evidence>
<keyword evidence="8" id="KW-1185">Reference proteome</keyword>
<keyword evidence="3 6" id="KW-0479">Metal-binding</keyword>